<protein>
    <submittedName>
        <fullName evidence="1">Uncharacterized protein</fullName>
    </submittedName>
</protein>
<name>A0ABQ9F608_TEGGR</name>
<sequence length="151" mass="17675">MSLILQNLSKLGPQLKSLYMVMSRFKINNPEENKQGGVVPGIKSLFLQIRCFSLVRKSDGLSPISNRAEGKKIEKDKSKDRRNLGLERAWHCCPQWERGHLISFVRNSLLARREYRLFIPIVKLKMLSSVCIWLWSNKSCLAYRHFYYQEA</sequence>
<reference evidence="1 2" key="1">
    <citation type="submission" date="2022-12" db="EMBL/GenBank/DDBJ databases">
        <title>Chromosome-level genome of Tegillarca granosa.</title>
        <authorList>
            <person name="Kim J."/>
        </authorList>
    </citation>
    <scope>NUCLEOTIDE SEQUENCE [LARGE SCALE GENOMIC DNA]</scope>
    <source>
        <strain evidence="1">Teg-2019</strain>
        <tissue evidence="1">Adductor muscle</tissue>
    </source>
</reference>
<evidence type="ECO:0000313" key="2">
    <source>
        <dbReference type="Proteomes" id="UP001217089"/>
    </source>
</evidence>
<organism evidence="1 2">
    <name type="scientific">Tegillarca granosa</name>
    <name type="common">Malaysian cockle</name>
    <name type="synonym">Anadara granosa</name>
    <dbReference type="NCBI Taxonomy" id="220873"/>
    <lineage>
        <taxon>Eukaryota</taxon>
        <taxon>Metazoa</taxon>
        <taxon>Spiralia</taxon>
        <taxon>Lophotrochozoa</taxon>
        <taxon>Mollusca</taxon>
        <taxon>Bivalvia</taxon>
        <taxon>Autobranchia</taxon>
        <taxon>Pteriomorphia</taxon>
        <taxon>Arcoida</taxon>
        <taxon>Arcoidea</taxon>
        <taxon>Arcidae</taxon>
        <taxon>Tegillarca</taxon>
    </lineage>
</organism>
<gene>
    <name evidence="1" type="ORF">KUTeg_011050</name>
</gene>
<dbReference type="Proteomes" id="UP001217089">
    <property type="component" value="Unassembled WGS sequence"/>
</dbReference>
<dbReference type="EMBL" id="JARBDR010000496">
    <property type="protein sequence ID" value="KAJ8311695.1"/>
    <property type="molecule type" value="Genomic_DNA"/>
</dbReference>
<accession>A0ABQ9F608</accession>
<keyword evidence="2" id="KW-1185">Reference proteome</keyword>
<proteinExistence type="predicted"/>
<evidence type="ECO:0000313" key="1">
    <source>
        <dbReference type="EMBL" id="KAJ8311695.1"/>
    </source>
</evidence>
<comment type="caution">
    <text evidence="1">The sequence shown here is derived from an EMBL/GenBank/DDBJ whole genome shotgun (WGS) entry which is preliminary data.</text>
</comment>